<feature type="chain" id="PRO_5044605927" evidence="1">
    <location>
        <begin position="20"/>
        <end position="297"/>
    </location>
</feature>
<evidence type="ECO:0000313" key="3">
    <source>
        <dbReference type="EMBL" id="TFB31748.1"/>
    </source>
</evidence>
<dbReference type="AlphaFoldDB" id="A0A497YDB9"/>
<reference evidence="2 4" key="1">
    <citation type="submission" date="2018-10" db="EMBL/GenBank/DDBJ databases">
        <title>Genomic Encyclopedia of Archaeal and Bacterial Type Strains, Phase II (KMG-II): from individual species to whole genera.</title>
        <authorList>
            <person name="Goeker M."/>
        </authorList>
    </citation>
    <scope>NUCLEOTIDE SEQUENCE [LARGE SCALE GENOMIC DNA]</scope>
    <source>
        <strain evidence="2 4">DSM 19624</strain>
    </source>
</reference>
<evidence type="ECO:0000313" key="4">
    <source>
        <dbReference type="Proteomes" id="UP000273898"/>
    </source>
</evidence>
<sequence length="297" mass="33975">MNKNIIKLLALAFVIFSNACNTKKPETKKNNSSIAENLYFGYKPPGLNPEVFVPKKSTSEDWKLGNEDSLDMEEFYFTYSGNDPFQPAVVVYRQEENYYRASKYTFQPSGAENSNILYSRHNYIERTDSGWSKLKSLGPMFDRKDLGIMVLSTSANGTIVFDDYKTDEGIRISRIKDGKREEPKLLGKEINSGKLVAHPFIAPDESYLIWDGEREDGYGKSDIYISFQQQDGSWGSAINMGDKINSELVENGARLTPDGKYLLFTRSEEKVKEDGSTYWETKDYWVDAKIIEQLRPQ</sequence>
<dbReference type="OrthoDB" id="9809364at2"/>
<gene>
    <name evidence="2" type="ORF">BCL90_1254</name>
    <name evidence="3" type="ORF">E3V97_14305</name>
</gene>
<feature type="signal peptide" evidence="1">
    <location>
        <begin position="1"/>
        <end position="19"/>
    </location>
</feature>
<dbReference type="SUPFAM" id="SSF69304">
    <property type="entry name" value="Tricorn protease N-terminal domain"/>
    <property type="match status" value="1"/>
</dbReference>
<name>A0A497YDB9_9SPHI</name>
<dbReference type="Proteomes" id="UP000297429">
    <property type="component" value="Unassembled WGS sequence"/>
</dbReference>
<protein>
    <submittedName>
        <fullName evidence="2">WD40 repeat protein</fullName>
    </submittedName>
</protein>
<dbReference type="Pfam" id="PF07676">
    <property type="entry name" value="PD40"/>
    <property type="match status" value="2"/>
</dbReference>
<dbReference type="Proteomes" id="UP000273898">
    <property type="component" value="Unassembled WGS sequence"/>
</dbReference>
<keyword evidence="5" id="KW-1185">Reference proteome</keyword>
<dbReference type="RefSeq" id="WP_121283076.1">
    <property type="nucleotide sequence ID" value="NZ_RCCK01000010.1"/>
</dbReference>
<comment type="caution">
    <text evidence="2">The sequence shown here is derived from an EMBL/GenBank/DDBJ whole genome shotgun (WGS) entry which is preliminary data.</text>
</comment>
<evidence type="ECO:0000313" key="5">
    <source>
        <dbReference type="Proteomes" id="UP000297429"/>
    </source>
</evidence>
<organism evidence="2 4">
    <name type="scientific">Pedobacter alluvionis</name>
    <dbReference type="NCBI Taxonomy" id="475253"/>
    <lineage>
        <taxon>Bacteria</taxon>
        <taxon>Pseudomonadati</taxon>
        <taxon>Bacteroidota</taxon>
        <taxon>Sphingobacteriia</taxon>
        <taxon>Sphingobacteriales</taxon>
        <taxon>Sphingobacteriaceae</taxon>
        <taxon>Pedobacter</taxon>
    </lineage>
</organism>
<dbReference type="EMBL" id="RCCK01000010">
    <property type="protein sequence ID" value="RLJ80476.1"/>
    <property type="molecule type" value="Genomic_DNA"/>
</dbReference>
<reference evidence="3 5" key="2">
    <citation type="submission" date="2019-03" db="EMBL/GenBank/DDBJ databases">
        <authorList>
            <person name="He R.-H."/>
        </authorList>
    </citation>
    <scope>NUCLEOTIDE SEQUENCE [LARGE SCALE GENOMIC DNA]</scope>
    <source>
        <strain evidence="3 5">DSM 19624</strain>
    </source>
</reference>
<accession>A0A497YDB9</accession>
<keyword evidence="1" id="KW-0732">Signal</keyword>
<dbReference type="InterPro" id="IPR011659">
    <property type="entry name" value="WD40"/>
</dbReference>
<evidence type="ECO:0000313" key="2">
    <source>
        <dbReference type="EMBL" id="RLJ80476.1"/>
    </source>
</evidence>
<evidence type="ECO:0000256" key="1">
    <source>
        <dbReference type="SAM" id="SignalP"/>
    </source>
</evidence>
<dbReference type="EMBL" id="SOPX01000002">
    <property type="protein sequence ID" value="TFB31748.1"/>
    <property type="molecule type" value="Genomic_DNA"/>
</dbReference>
<proteinExistence type="predicted"/>